<feature type="compositionally biased region" description="Basic and acidic residues" evidence="5">
    <location>
        <begin position="8"/>
        <end position="17"/>
    </location>
</feature>
<dbReference type="CDD" id="cd11592">
    <property type="entry name" value="Agmatinase_PAH"/>
    <property type="match status" value="1"/>
</dbReference>
<sequence>MSTGAPDGHYRPVDSMRRPRFASGPRTFMRLPHVQDPLTATGRIDVAVVGVPTDSAVGYRSGARFGPEAIRSASILLRDHNPETGVDVTRLSMVDAGDAPVVPGYHDLTLERLEAHLLPFYERGVLPLLLGGDHSLVMAEMRAMARVHGPVSVVHFDAHGDVLDDYYGVKHFHGTMFRRAVEEGVVDASRSIQAGMRGSVHPEDVGSAEALGYEVIRWRELARLDPEEFGRRVRARVGDRPVMVSFDIDFVDPAYAPGTGTPEVGGPSSDRTLELLRALGPLDYRGIDIVEVAPPYDHADITSHLASVVAFELLGQVAAVRRPEAAVPARPGSLS</sequence>
<evidence type="ECO:0000313" key="7">
    <source>
        <dbReference type="Proteomes" id="UP001596074"/>
    </source>
</evidence>
<dbReference type="InterPro" id="IPR005925">
    <property type="entry name" value="Agmatinase-rel"/>
</dbReference>
<organism evidence="6 7">
    <name type="scientific">Actinomadura rugatobispora</name>
    <dbReference type="NCBI Taxonomy" id="1994"/>
    <lineage>
        <taxon>Bacteria</taxon>
        <taxon>Bacillati</taxon>
        <taxon>Actinomycetota</taxon>
        <taxon>Actinomycetes</taxon>
        <taxon>Streptosporangiales</taxon>
        <taxon>Thermomonosporaceae</taxon>
        <taxon>Actinomadura</taxon>
    </lineage>
</organism>
<name>A0ABW0ZWU5_9ACTN</name>
<comment type="similarity">
    <text evidence="1">Belongs to the arginase family. Agmatinase subfamily.</text>
</comment>
<keyword evidence="7" id="KW-1185">Reference proteome</keyword>
<dbReference type="EC" id="3.5.3.11" evidence="6"/>
<proteinExistence type="inferred from homology"/>
<evidence type="ECO:0000256" key="4">
    <source>
        <dbReference type="RuleBase" id="RU003684"/>
    </source>
</evidence>
<dbReference type="PANTHER" id="PTHR11358">
    <property type="entry name" value="ARGINASE/AGMATINASE"/>
    <property type="match status" value="1"/>
</dbReference>
<dbReference type="InterPro" id="IPR020855">
    <property type="entry name" value="Ureohydrolase_Mn_BS"/>
</dbReference>
<protein>
    <submittedName>
        <fullName evidence="6">Agmatinase</fullName>
        <ecNumber evidence="6">3.5.3.11</ecNumber>
    </submittedName>
</protein>
<dbReference type="Pfam" id="PF00491">
    <property type="entry name" value="Arginase"/>
    <property type="match status" value="1"/>
</dbReference>
<keyword evidence="3 4" id="KW-0378">Hydrolase</keyword>
<dbReference type="PROSITE" id="PS51409">
    <property type="entry name" value="ARGINASE_2"/>
    <property type="match status" value="1"/>
</dbReference>
<comment type="caution">
    <text evidence="6">The sequence shown here is derived from an EMBL/GenBank/DDBJ whole genome shotgun (WGS) entry which is preliminary data.</text>
</comment>
<dbReference type="SUPFAM" id="SSF52768">
    <property type="entry name" value="Arginase/deacetylase"/>
    <property type="match status" value="1"/>
</dbReference>
<evidence type="ECO:0000256" key="2">
    <source>
        <dbReference type="ARBA" id="ARBA00022723"/>
    </source>
</evidence>
<reference evidence="7" key="1">
    <citation type="journal article" date="2019" name="Int. J. Syst. Evol. Microbiol.">
        <title>The Global Catalogue of Microorganisms (GCM) 10K type strain sequencing project: providing services to taxonomists for standard genome sequencing and annotation.</title>
        <authorList>
            <consortium name="The Broad Institute Genomics Platform"/>
            <consortium name="The Broad Institute Genome Sequencing Center for Infectious Disease"/>
            <person name="Wu L."/>
            <person name="Ma J."/>
        </authorList>
    </citation>
    <scope>NUCLEOTIDE SEQUENCE [LARGE SCALE GENOMIC DNA]</scope>
    <source>
        <strain evidence="7">KCTC 42087</strain>
    </source>
</reference>
<gene>
    <name evidence="6" type="primary">speB</name>
    <name evidence="6" type="ORF">ACFPZN_16125</name>
</gene>
<dbReference type="PIRSF" id="PIRSF036979">
    <property type="entry name" value="Arginase"/>
    <property type="match status" value="1"/>
</dbReference>
<dbReference type="PRINTS" id="PR00116">
    <property type="entry name" value="ARGINASE"/>
</dbReference>
<evidence type="ECO:0000256" key="1">
    <source>
        <dbReference type="ARBA" id="ARBA00009227"/>
    </source>
</evidence>
<dbReference type="GO" id="GO:0008783">
    <property type="term" value="F:agmatinase activity"/>
    <property type="evidence" value="ECO:0007669"/>
    <property type="project" value="UniProtKB-EC"/>
</dbReference>
<dbReference type="Gene3D" id="3.40.800.10">
    <property type="entry name" value="Ureohydrolase domain"/>
    <property type="match status" value="1"/>
</dbReference>
<dbReference type="InterPro" id="IPR023696">
    <property type="entry name" value="Ureohydrolase_dom_sf"/>
</dbReference>
<keyword evidence="2" id="KW-0479">Metal-binding</keyword>
<accession>A0ABW0ZWU5</accession>
<evidence type="ECO:0000313" key="6">
    <source>
        <dbReference type="EMBL" id="MFC5747157.1"/>
    </source>
</evidence>
<dbReference type="Proteomes" id="UP001596074">
    <property type="component" value="Unassembled WGS sequence"/>
</dbReference>
<dbReference type="RefSeq" id="WP_378282777.1">
    <property type="nucleotide sequence ID" value="NZ_JBHSON010000020.1"/>
</dbReference>
<dbReference type="PROSITE" id="PS01053">
    <property type="entry name" value="ARGINASE_1"/>
    <property type="match status" value="1"/>
</dbReference>
<dbReference type="PANTHER" id="PTHR11358:SF26">
    <property type="entry name" value="GUANIDINO ACID HYDROLASE, MITOCHONDRIAL"/>
    <property type="match status" value="1"/>
</dbReference>
<dbReference type="InterPro" id="IPR006035">
    <property type="entry name" value="Ureohydrolase"/>
</dbReference>
<evidence type="ECO:0000256" key="5">
    <source>
        <dbReference type="SAM" id="MobiDB-lite"/>
    </source>
</evidence>
<dbReference type="NCBIfam" id="TIGR01230">
    <property type="entry name" value="agmatinase"/>
    <property type="match status" value="1"/>
</dbReference>
<feature type="region of interest" description="Disordered" evidence="5">
    <location>
        <begin position="1"/>
        <end position="23"/>
    </location>
</feature>
<dbReference type="EMBL" id="JBHSON010000020">
    <property type="protein sequence ID" value="MFC5747157.1"/>
    <property type="molecule type" value="Genomic_DNA"/>
</dbReference>
<evidence type="ECO:0000256" key="3">
    <source>
        <dbReference type="ARBA" id="ARBA00022801"/>
    </source>
</evidence>